<feature type="transmembrane region" description="Helical" evidence="1">
    <location>
        <begin position="161"/>
        <end position="194"/>
    </location>
</feature>
<reference evidence="2 3" key="1">
    <citation type="submission" date="2018-10" db="EMBL/GenBank/DDBJ databases">
        <title>Draft genome sequence of Bacillus salarius IM0101, isolated from a hypersaline soil in Inner Mongolia, China.</title>
        <authorList>
            <person name="Yamprayoonswat W."/>
            <person name="Boonvisut S."/>
            <person name="Jumpathong W."/>
            <person name="Sittihan S."/>
            <person name="Ruangsuj P."/>
            <person name="Wanthongcharoen S."/>
            <person name="Thongpramul N."/>
            <person name="Pimmason S."/>
            <person name="Yu B."/>
            <person name="Yasawong M."/>
        </authorList>
    </citation>
    <scope>NUCLEOTIDE SEQUENCE [LARGE SCALE GENOMIC DNA]</scope>
    <source>
        <strain evidence="2 3">IM0101</strain>
    </source>
</reference>
<keyword evidence="1" id="KW-0472">Membrane</keyword>
<protein>
    <submittedName>
        <fullName evidence="2">DUF1189 domain-containing protein</fullName>
    </submittedName>
</protein>
<keyword evidence="3" id="KW-1185">Reference proteome</keyword>
<dbReference type="Proteomes" id="UP000275076">
    <property type="component" value="Unassembled WGS sequence"/>
</dbReference>
<evidence type="ECO:0000256" key="1">
    <source>
        <dbReference type="SAM" id="Phobius"/>
    </source>
</evidence>
<feature type="transmembrane region" description="Helical" evidence="1">
    <location>
        <begin position="206"/>
        <end position="225"/>
    </location>
</feature>
<accession>A0A3R9RFU0</accession>
<name>A0A3R9RFU0_9BACI</name>
<dbReference type="InterPro" id="IPR009574">
    <property type="entry name" value="DUF1189"/>
</dbReference>
<feature type="transmembrane region" description="Helical" evidence="1">
    <location>
        <begin position="231"/>
        <end position="251"/>
    </location>
</feature>
<keyword evidence="1" id="KW-0812">Transmembrane</keyword>
<gene>
    <name evidence="2" type="ORF">D7Z54_05015</name>
</gene>
<feature type="transmembrane region" description="Helical" evidence="1">
    <location>
        <begin position="29"/>
        <end position="52"/>
    </location>
</feature>
<dbReference type="AlphaFoldDB" id="A0A3R9RFU0"/>
<evidence type="ECO:0000313" key="2">
    <source>
        <dbReference type="EMBL" id="RSL34514.1"/>
    </source>
</evidence>
<comment type="caution">
    <text evidence="2">The sequence shown here is derived from an EMBL/GenBank/DDBJ whole genome shotgun (WGS) entry which is preliminary data.</text>
</comment>
<dbReference type="OrthoDB" id="1903376at2"/>
<dbReference type="EMBL" id="RBVX01000003">
    <property type="protein sequence ID" value="RSL34514.1"/>
    <property type="molecule type" value="Genomic_DNA"/>
</dbReference>
<keyword evidence="1" id="KW-1133">Transmembrane helix</keyword>
<dbReference type="Pfam" id="PF06691">
    <property type="entry name" value="DUF1189"/>
    <property type="match status" value="1"/>
</dbReference>
<evidence type="ECO:0000313" key="3">
    <source>
        <dbReference type="Proteomes" id="UP000275076"/>
    </source>
</evidence>
<organism evidence="2 3">
    <name type="scientific">Salibacterium salarium</name>
    <dbReference type="NCBI Taxonomy" id="284579"/>
    <lineage>
        <taxon>Bacteria</taxon>
        <taxon>Bacillati</taxon>
        <taxon>Bacillota</taxon>
        <taxon>Bacilli</taxon>
        <taxon>Bacillales</taxon>
        <taxon>Bacillaceae</taxon>
    </lineage>
</organism>
<sequence length="262" mass="29492">MNIIQSFIKSLYSPSYTGRFRFKGIGKTIGYIFFLMFIASIPAAIILTNSIWTGVNQLETALANDKIPDFEINDEGLQSLENEDVHLSLEGKNGETIIFDTKGETTNIDLQQNKKVTAFLQEELVFKNNGETQTFPYDQIGGFNVSKEDLNSYVSAVDGLLLLVVPVVLLFMYLLSTALKFIGIFSLSVFGLLIKKASPIPLSYRQLWILSAHAVTLPTIALTLLNSLPFQIPWSFSIYWLIAFIWLYLIFTKLPIPKKKTS</sequence>
<proteinExistence type="predicted"/>
<dbReference type="RefSeq" id="WP_125554746.1">
    <property type="nucleotide sequence ID" value="NZ_RBVX01000003.1"/>
</dbReference>